<organism evidence="1 2">
    <name type="scientific">Linum trigynum</name>
    <dbReference type="NCBI Taxonomy" id="586398"/>
    <lineage>
        <taxon>Eukaryota</taxon>
        <taxon>Viridiplantae</taxon>
        <taxon>Streptophyta</taxon>
        <taxon>Embryophyta</taxon>
        <taxon>Tracheophyta</taxon>
        <taxon>Spermatophyta</taxon>
        <taxon>Magnoliopsida</taxon>
        <taxon>eudicotyledons</taxon>
        <taxon>Gunneridae</taxon>
        <taxon>Pentapetalae</taxon>
        <taxon>rosids</taxon>
        <taxon>fabids</taxon>
        <taxon>Malpighiales</taxon>
        <taxon>Linaceae</taxon>
        <taxon>Linum</taxon>
    </lineage>
</organism>
<sequence length="92" mass="10238">MLKYAFDTTIAWFLATAVYISPAEDEVARHISSKTPLEALSVFAPRRCPRRCRRRLLMCAGSGACFWSGAGGTINSINVVISYQIVSRPRRT</sequence>
<name>A0AAV2CU36_9ROSI</name>
<evidence type="ECO:0000313" key="2">
    <source>
        <dbReference type="Proteomes" id="UP001497516"/>
    </source>
</evidence>
<keyword evidence="2" id="KW-1185">Reference proteome</keyword>
<dbReference type="AlphaFoldDB" id="A0AAV2CU36"/>
<gene>
    <name evidence="1" type="ORF">LTRI10_LOCUS7364</name>
</gene>
<proteinExistence type="predicted"/>
<dbReference type="Proteomes" id="UP001497516">
    <property type="component" value="Chromosome 10"/>
</dbReference>
<protein>
    <submittedName>
        <fullName evidence="1">Uncharacterized protein</fullName>
    </submittedName>
</protein>
<dbReference type="EMBL" id="OZ034814">
    <property type="protein sequence ID" value="CAL1359898.1"/>
    <property type="molecule type" value="Genomic_DNA"/>
</dbReference>
<reference evidence="1 2" key="1">
    <citation type="submission" date="2024-04" db="EMBL/GenBank/DDBJ databases">
        <authorList>
            <person name="Fracassetti M."/>
        </authorList>
    </citation>
    <scope>NUCLEOTIDE SEQUENCE [LARGE SCALE GENOMIC DNA]</scope>
</reference>
<accession>A0AAV2CU36</accession>
<evidence type="ECO:0000313" key="1">
    <source>
        <dbReference type="EMBL" id="CAL1359898.1"/>
    </source>
</evidence>